<keyword evidence="3" id="KW-1185">Reference proteome</keyword>
<sequence>MTGNAVDKTTGKRQARQARRAAALGAAGCAAAIALAACVGGSGTAGEDRGTRAADEVTVLDEPAEPLHGVDGRDVPPPVDPGTLALLPVDSRPTAVGDGFIGTVLPTAEDPDLTFVLTGADGTARWSRSVNPSCTSFAVSHAEGRDIVVLLDNDFDPLRNGADPATEASGYDAVTGERLWGPVDVPGAAIGPGLVFGDMPGTVVSDDGGAKVALSPADGSVRADENDDGVVVHHEHDGALLVEDGGELRARDTVADRELWTGDELSPPAGAGGRVPAYAAAVEGDGGRVLLSWAPAGGSGRPVTTVNDLRTGATLAVLPGGIAEPRALADPVSGVIVATSVADGGGVIAAYDPESGRELWRADGADHAPRVLLGGRLFGARSDDGADRVALAAAEGTVEERGAWPFPVAATASGATAVELPGTACGRAEGTCFAVGTPR</sequence>
<protein>
    <recommendedName>
        <fullName evidence="4">PQQ-binding-like beta-propeller repeat protein</fullName>
    </recommendedName>
</protein>
<feature type="chain" id="PRO_5039343458" description="PQQ-binding-like beta-propeller repeat protein" evidence="1">
    <location>
        <begin position="37"/>
        <end position="439"/>
    </location>
</feature>
<evidence type="ECO:0008006" key="4">
    <source>
        <dbReference type="Google" id="ProtNLM"/>
    </source>
</evidence>
<feature type="signal peptide" evidence="1">
    <location>
        <begin position="1"/>
        <end position="36"/>
    </location>
</feature>
<dbReference type="RefSeq" id="WP_184076657.1">
    <property type="nucleotide sequence ID" value="NZ_JACHDS010000001.1"/>
</dbReference>
<dbReference type="InterPro" id="IPR011044">
    <property type="entry name" value="Quino_amine_DH_bsu"/>
</dbReference>
<evidence type="ECO:0000256" key="1">
    <source>
        <dbReference type="SAM" id="SignalP"/>
    </source>
</evidence>
<evidence type="ECO:0000313" key="3">
    <source>
        <dbReference type="Proteomes" id="UP000546642"/>
    </source>
</evidence>
<proteinExistence type="predicted"/>
<comment type="caution">
    <text evidence="2">The sequence shown here is derived from an EMBL/GenBank/DDBJ whole genome shotgun (WGS) entry which is preliminary data.</text>
</comment>
<dbReference type="AlphaFoldDB" id="A0A7X0D6K6"/>
<gene>
    <name evidence="2" type="ORF">HNR23_003390</name>
</gene>
<evidence type="ECO:0000313" key="2">
    <source>
        <dbReference type="EMBL" id="MBB6173330.1"/>
    </source>
</evidence>
<dbReference type="Gene3D" id="2.130.10.10">
    <property type="entry name" value="YVTN repeat-like/Quinoprotein amine dehydrogenase"/>
    <property type="match status" value="1"/>
</dbReference>
<dbReference type="Proteomes" id="UP000546642">
    <property type="component" value="Unassembled WGS sequence"/>
</dbReference>
<keyword evidence="1" id="KW-0732">Signal</keyword>
<accession>A0A7X0D6K6</accession>
<dbReference type="EMBL" id="JACHDS010000001">
    <property type="protein sequence ID" value="MBB6173330.1"/>
    <property type="molecule type" value="Genomic_DNA"/>
</dbReference>
<reference evidence="2 3" key="1">
    <citation type="submission" date="2020-08" db="EMBL/GenBank/DDBJ databases">
        <title>Sequencing the genomes of 1000 actinobacteria strains.</title>
        <authorList>
            <person name="Klenk H.-P."/>
        </authorList>
    </citation>
    <scope>NUCLEOTIDE SEQUENCE [LARGE SCALE GENOMIC DNA]</scope>
    <source>
        <strain evidence="2 3">DSM 46659</strain>
    </source>
</reference>
<dbReference type="InterPro" id="IPR015943">
    <property type="entry name" value="WD40/YVTN_repeat-like_dom_sf"/>
</dbReference>
<dbReference type="SUPFAM" id="SSF50969">
    <property type="entry name" value="YVTN repeat-like/Quinoprotein amine dehydrogenase"/>
    <property type="match status" value="1"/>
</dbReference>
<organism evidence="2 3">
    <name type="scientific">Nocardiopsis mwathae</name>
    <dbReference type="NCBI Taxonomy" id="1472723"/>
    <lineage>
        <taxon>Bacteria</taxon>
        <taxon>Bacillati</taxon>
        <taxon>Actinomycetota</taxon>
        <taxon>Actinomycetes</taxon>
        <taxon>Streptosporangiales</taxon>
        <taxon>Nocardiopsidaceae</taxon>
        <taxon>Nocardiopsis</taxon>
    </lineage>
</organism>
<name>A0A7X0D6K6_9ACTN</name>